<feature type="coiled-coil region" evidence="1">
    <location>
        <begin position="819"/>
        <end position="895"/>
    </location>
</feature>
<feature type="coiled-coil region" evidence="1">
    <location>
        <begin position="406"/>
        <end position="496"/>
    </location>
</feature>
<feature type="coiled-coil region" evidence="1">
    <location>
        <begin position="83"/>
        <end position="110"/>
    </location>
</feature>
<accession>A0A3G8LGL9</accession>
<reference evidence="3 4" key="1">
    <citation type="submission" date="2018-11" db="EMBL/GenBank/DDBJ databases">
        <title>Genome sequence of Mycoplasma struthionis sp. nov.</title>
        <authorList>
            <person name="Spergser J."/>
        </authorList>
    </citation>
    <scope>NUCLEOTIDE SEQUENCE [LARGE SCALE GENOMIC DNA]</scope>
    <source>
        <strain evidence="3 4">237IA</strain>
    </source>
</reference>
<keyword evidence="1" id="KW-0175">Coiled coil</keyword>
<protein>
    <submittedName>
        <fullName evidence="3">Uncharacterized protein</fullName>
    </submittedName>
</protein>
<dbReference type="RefSeq" id="WP_124724122.1">
    <property type="nucleotide sequence ID" value="NZ_CP034044.1"/>
</dbReference>
<sequence>MPNDINKGNYLDIIKTLSLTFEKNKKIVDENDREALRARLTELSSSAGVILTDDYLSDGEIKEELTTEKTDSDTLLKENKPEITNLKDQIEEINFAIEKAKDAINKAKIKEARDNLTATILRAEGILPRLVDFEAKSILTLGINKGRQVNDNEDATAEELKNANVQLISDIQKAILLNQKNALSKQLRDINKLLKDAKNNADEIVGIDELQDARNRLLAAIESTEENLKNNIIDANDFAVATKALKDVLDESKKSIETFFSENHKEDLKRAIFRANRLKNDISKIPELANDLTRLNKIISENPFNDSDPDATVLEKTRKLKEAYDEILAKLDKYNAKKELEELIKEANALKAEGEKEKVDAAEFKKAIDAANNGIGSKSTETLENDFDTLRVSINKYREKLETSRKAKALERIKALRTKAENELLNNELLDENLKRELKNIYDLTSNLNGLASAQLNELADSLKQKEDEAEKDILTKGINNEISLFKEKIQTLENDKKIVSNLGTIQSGLQTFVNEKENISGLSNEALKTRLEEIKTKKADVLAKEKQEWKNDYEVQKQNAKNIASMISNETENHHKENKDALNTFLSTANILDTDSTDQIKDKYKQLVDKRNEIEKAEKDQHKREINELLAEVEKVDSKFDDLNMNNEKVALDTVVKQKAPSEEALDKKSITELIDSRDRIKNAILDAKRKQLTELLRRADELKNSLKANHIDTAEIERVINSAKNPAVSSQNSSQLDDNIKKVSDIIGSSKQEGDRVRDLRDEITRLLARAKKVEGKTKTTQIGNELTGAKNSVADLNSKSSTELTAIRDRLLAATNSAENDARANYREKIQNLLNDNKRIKANLKTEKLDTDLATLQSVIDANNHVNGNNDIDNLVAEEAKLKQAFADAENKLLTKVRNDINTLAGNQTVLINELALINTKLKDNLNSVINDAKRNQNLDYNGLKNKQSLLNNAIELANSKKALNEEIKKAEALKAKMQPSAGLNSETQAFGKKIDAAKAKLISETNDANVKSLTASVKQDTATNQSTFDEYNRVKKEVKALKTSTEAYINSNLNDDKFYSALKADLQSVLTGDINTMNLEALKSKKDSITRRKDAVDKKAKQIKALIKTYNDVKRKADEYYDLIRELDSSRLPYENEIRTPANNKYEEFKRDNDPTKLQASIDIYKKAEAKYTELINVQKTGLEKELAKFAPKSSEANSYTNPGATDSTHHLPNGRPVPIDNLAQGDFRRLSNDFKANTNRADADRLYGKQKLKTKELADLIISKQQTLATYDRRKKEILDANFDRASTFGGYVNARNALYDKLYNHRNDADPEFFSLEKETYNTLKRLSNLSDKEQDSRLLQARRDLEAATRKIELREIATENERQKYINYLGDPNSSDFDKYYRDFRTDFDNWYPEAKRNSTLDKYPDTMKDTMDRIKTQLLPLIKNFAKERDSLFSLRLAYEMKRFIQDYGDDWKAFGYNWNGEYMRKVFAQNVQNPQKTRFINYLQNIYNNTENNIAWRNDEARNYYAAGPVRANRFKENNWTKYDPAGYPYYYSVDASAYQVAEVWYYDGYSYIVKQMLRVLVPSLRLIRDGTNSVNETNKHNISSYGYINAEVKRKWKNIYEAYFSPINTRKDKRLVNQDILEYLYGQFNTNMIN</sequence>
<feature type="compositionally biased region" description="Polar residues" evidence="2">
    <location>
        <begin position="1199"/>
        <end position="1211"/>
    </location>
</feature>
<evidence type="ECO:0000313" key="3">
    <source>
        <dbReference type="EMBL" id="AZG68427.1"/>
    </source>
</evidence>
<keyword evidence="4" id="KW-1185">Reference proteome</keyword>
<feature type="coiled-coil region" evidence="1">
    <location>
        <begin position="525"/>
        <end position="560"/>
    </location>
</feature>
<evidence type="ECO:0000256" key="1">
    <source>
        <dbReference type="SAM" id="Coils"/>
    </source>
</evidence>
<feature type="coiled-coil region" evidence="1">
    <location>
        <begin position="180"/>
        <end position="227"/>
    </location>
</feature>
<feature type="region of interest" description="Disordered" evidence="2">
    <location>
        <begin position="1196"/>
        <end position="1223"/>
    </location>
</feature>
<dbReference type="EMBL" id="CP034044">
    <property type="protein sequence ID" value="AZG68427.1"/>
    <property type="molecule type" value="Genomic_DNA"/>
</dbReference>
<proteinExistence type="predicted"/>
<evidence type="ECO:0000256" key="2">
    <source>
        <dbReference type="SAM" id="MobiDB-lite"/>
    </source>
</evidence>
<feature type="coiled-coil region" evidence="1">
    <location>
        <begin position="317"/>
        <end position="360"/>
    </location>
</feature>
<feature type="coiled-coil region" evidence="1">
    <location>
        <begin position="950"/>
        <end position="980"/>
    </location>
</feature>
<dbReference type="Proteomes" id="UP000275883">
    <property type="component" value="Chromosome"/>
</dbReference>
<dbReference type="KEGG" id="mstr:EGN60_00325"/>
<gene>
    <name evidence="3" type="ORF">EGN60_00325</name>
</gene>
<organism evidence="3 4">
    <name type="scientific">Mycoplasma struthionis</name>
    <dbReference type="NCBI Taxonomy" id="538220"/>
    <lineage>
        <taxon>Bacteria</taxon>
        <taxon>Bacillati</taxon>
        <taxon>Mycoplasmatota</taxon>
        <taxon>Mollicutes</taxon>
        <taxon>Mycoplasmataceae</taxon>
        <taxon>Mycoplasma</taxon>
    </lineage>
</organism>
<evidence type="ECO:0000313" key="4">
    <source>
        <dbReference type="Proteomes" id="UP000275883"/>
    </source>
</evidence>
<name>A0A3G8LGL9_9MOLU</name>
<feature type="coiled-coil region" evidence="1">
    <location>
        <begin position="598"/>
        <end position="647"/>
    </location>
</feature>